<dbReference type="InterPro" id="IPR011701">
    <property type="entry name" value="MFS"/>
</dbReference>
<feature type="transmembrane region" description="Helical" evidence="5">
    <location>
        <begin position="113"/>
        <end position="137"/>
    </location>
</feature>
<keyword evidence="2 5" id="KW-0812">Transmembrane</keyword>
<accession>A0A078AFJ3</accession>
<dbReference type="OrthoDB" id="293539at2759"/>
<protein>
    <submittedName>
        <fullName evidence="6">Major facilitator superfamily protein</fullName>
    </submittedName>
</protein>
<dbReference type="InterPro" id="IPR036259">
    <property type="entry name" value="MFS_trans_sf"/>
</dbReference>
<evidence type="ECO:0000256" key="1">
    <source>
        <dbReference type="ARBA" id="ARBA00004141"/>
    </source>
</evidence>
<feature type="transmembrane region" description="Helical" evidence="5">
    <location>
        <begin position="309"/>
        <end position="330"/>
    </location>
</feature>
<feature type="transmembrane region" description="Helical" evidence="5">
    <location>
        <begin position="430"/>
        <end position="451"/>
    </location>
</feature>
<name>A0A078AFJ3_STYLE</name>
<evidence type="ECO:0000256" key="2">
    <source>
        <dbReference type="ARBA" id="ARBA00022692"/>
    </source>
</evidence>
<dbReference type="GO" id="GO:0022857">
    <property type="term" value="F:transmembrane transporter activity"/>
    <property type="evidence" value="ECO:0007669"/>
    <property type="project" value="InterPro"/>
</dbReference>
<dbReference type="OMA" id="MASCFNI"/>
<evidence type="ECO:0000313" key="7">
    <source>
        <dbReference type="Proteomes" id="UP000039865"/>
    </source>
</evidence>
<dbReference type="Gene3D" id="1.20.1250.20">
    <property type="entry name" value="MFS general substrate transporter like domains"/>
    <property type="match status" value="1"/>
</dbReference>
<dbReference type="GO" id="GO:0016020">
    <property type="term" value="C:membrane"/>
    <property type="evidence" value="ECO:0007669"/>
    <property type="project" value="UniProtKB-SubCell"/>
</dbReference>
<feature type="transmembrane region" description="Helical" evidence="5">
    <location>
        <begin position="76"/>
        <end position="93"/>
    </location>
</feature>
<evidence type="ECO:0000256" key="5">
    <source>
        <dbReference type="SAM" id="Phobius"/>
    </source>
</evidence>
<dbReference type="Pfam" id="PF07690">
    <property type="entry name" value="MFS_1"/>
    <property type="match status" value="1"/>
</dbReference>
<keyword evidence="7" id="KW-1185">Reference proteome</keyword>
<comment type="subcellular location">
    <subcellularLocation>
        <location evidence="1">Membrane</location>
        <topology evidence="1">Multi-pass membrane protein</topology>
    </subcellularLocation>
</comment>
<gene>
    <name evidence="6" type="primary">Contig5167.g5536</name>
    <name evidence="6" type="ORF">STYLEM_9609</name>
</gene>
<feature type="transmembrane region" description="Helical" evidence="5">
    <location>
        <begin position="158"/>
        <end position="176"/>
    </location>
</feature>
<feature type="transmembrane region" description="Helical" evidence="5">
    <location>
        <begin position="277"/>
        <end position="297"/>
    </location>
</feature>
<evidence type="ECO:0000256" key="3">
    <source>
        <dbReference type="ARBA" id="ARBA00022989"/>
    </source>
</evidence>
<dbReference type="SUPFAM" id="SSF103473">
    <property type="entry name" value="MFS general substrate transporter"/>
    <property type="match status" value="1"/>
</dbReference>
<dbReference type="EMBL" id="CCKQ01009146">
    <property type="protein sequence ID" value="CDW80606.1"/>
    <property type="molecule type" value="Genomic_DNA"/>
</dbReference>
<evidence type="ECO:0000256" key="4">
    <source>
        <dbReference type="ARBA" id="ARBA00023136"/>
    </source>
</evidence>
<feature type="transmembrane region" description="Helical" evidence="5">
    <location>
        <begin position="342"/>
        <end position="362"/>
    </location>
</feature>
<dbReference type="PANTHER" id="PTHR23294">
    <property type="entry name" value="ET TRANSLATION PRODUCT-RELATED"/>
    <property type="match status" value="1"/>
</dbReference>
<keyword evidence="4 5" id="KW-0472">Membrane</keyword>
<reference evidence="6 7" key="1">
    <citation type="submission" date="2014-06" db="EMBL/GenBank/DDBJ databases">
        <authorList>
            <person name="Swart Estienne"/>
        </authorList>
    </citation>
    <scope>NUCLEOTIDE SEQUENCE [LARGE SCALE GENOMIC DNA]</scope>
    <source>
        <strain evidence="6 7">130c</strain>
    </source>
</reference>
<dbReference type="Proteomes" id="UP000039865">
    <property type="component" value="Unassembled WGS sequence"/>
</dbReference>
<dbReference type="InterPro" id="IPR051617">
    <property type="entry name" value="UNC-93-like_regulator"/>
</dbReference>
<feature type="transmembrane region" description="Helical" evidence="5">
    <location>
        <begin position="45"/>
        <end position="64"/>
    </location>
</feature>
<dbReference type="InParanoid" id="A0A078AFJ3"/>
<organism evidence="6 7">
    <name type="scientific">Stylonychia lemnae</name>
    <name type="common">Ciliate</name>
    <dbReference type="NCBI Taxonomy" id="5949"/>
    <lineage>
        <taxon>Eukaryota</taxon>
        <taxon>Sar</taxon>
        <taxon>Alveolata</taxon>
        <taxon>Ciliophora</taxon>
        <taxon>Intramacronucleata</taxon>
        <taxon>Spirotrichea</taxon>
        <taxon>Stichotrichia</taxon>
        <taxon>Sporadotrichida</taxon>
        <taxon>Oxytrichidae</taxon>
        <taxon>Stylonychinae</taxon>
        <taxon>Stylonychia</taxon>
    </lineage>
</organism>
<sequence>MVLTKYKNFKQLTILAFGVLLLQISYTSTANILSLILQKNGYGPLGNLSIACVYIAWGLGSLFSPTIYKRLGSRKSIFLGVSSNAIWIYSSIICLLDKDMSPNAEIPWYKSEVFGYIIVLGCSTFNGFFNCPMWVAFCKQISSLSSKETYGTYFSYFWCYYISAQIFGNSLASLVLEKFSEIAFFIIMGSIAMLASIYFCFLTYQDDAKHKNSQIKESLLKGSNKSSLNNTKEVQDNQEANAVEKEIGEEQQSVKQDVLDMFRMIASRKMRYMIPQIFYTGVSFAFYTGQFISFIYLTTPANYTEQQQFSQSMGVMSLLGFGALVGALGIGYTYDKHGHKNAAFQNIVILILVSIFLFGFIYKKSYDAIVFMMVFTWGVMDSSMATHSYTSLGIEFNDSPIAFAIYNTFQSLAVIIFSCINIAIKDWNDLAYYAGAIIILGVFCFGFNYNLPDAIGDRPKKNSPKQVTFAEDLEVINKIE</sequence>
<dbReference type="AlphaFoldDB" id="A0A078AFJ3"/>
<feature type="transmembrane region" description="Helical" evidence="5">
    <location>
        <begin position="401"/>
        <end position="424"/>
    </location>
</feature>
<keyword evidence="3 5" id="KW-1133">Transmembrane helix</keyword>
<proteinExistence type="predicted"/>
<evidence type="ECO:0000313" key="6">
    <source>
        <dbReference type="EMBL" id="CDW80606.1"/>
    </source>
</evidence>
<dbReference type="PANTHER" id="PTHR23294:SF0">
    <property type="entry name" value="UNC93-LIKE PROTEIN MFSD11"/>
    <property type="match status" value="1"/>
</dbReference>
<feature type="transmembrane region" description="Helical" evidence="5">
    <location>
        <begin position="182"/>
        <end position="204"/>
    </location>
</feature>